<accession>A0A6B3NLF9</accession>
<proteinExistence type="predicted"/>
<dbReference type="EMBL" id="JAAHFQ010000770">
    <property type="protein sequence ID" value="NER31272.1"/>
    <property type="molecule type" value="Genomic_DNA"/>
</dbReference>
<reference evidence="1" key="1">
    <citation type="submission" date="2019-11" db="EMBL/GenBank/DDBJ databases">
        <title>Genomic insights into an expanded diversity of filamentous marine cyanobacteria reveals the extraordinary biosynthetic potential of Moorea and Okeania.</title>
        <authorList>
            <person name="Ferreira Leao T."/>
            <person name="Wang M."/>
            <person name="Moss N."/>
            <person name="Da Silva R."/>
            <person name="Sanders J."/>
            <person name="Nurk S."/>
            <person name="Gurevich A."/>
            <person name="Humphrey G."/>
            <person name="Reher R."/>
            <person name="Zhu Q."/>
            <person name="Belda-Ferre P."/>
            <person name="Glukhov E."/>
            <person name="Rex R."/>
            <person name="Dorrestein P.C."/>
            <person name="Knight R."/>
            <person name="Pevzner P."/>
            <person name="Gerwick W.H."/>
            <person name="Gerwick L."/>
        </authorList>
    </citation>
    <scope>NUCLEOTIDE SEQUENCE</scope>
    <source>
        <strain evidence="1">SIO1C4</strain>
    </source>
</reference>
<protein>
    <submittedName>
        <fullName evidence="1">Uncharacterized protein</fullName>
    </submittedName>
</protein>
<sequence>MGISDEFKAKLKAGEIFDAINLALEEAIELKITTWVCSSNPDIQDPTAPAQPTADASIHTRINIVDGNIDNQVGSQFVGNGLYTELRPFHIEQMQQGRRIIYQNLGNLQQLFILTSKTTMTQLPKISRKFRERGSFLYPSNQDKLP</sequence>
<dbReference type="AlphaFoldDB" id="A0A6B3NLF9"/>
<name>A0A6B3NLF9_9CYAN</name>
<organism evidence="1">
    <name type="scientific">Symploca sp. SIO1C4</name>
    <dbReference type="NCBI Taxonomy" id="2607765"/>
    <lineage>
        <taxon>Bacteria</taxon>
        <taxon>Bacillati</taxon>
        <taxon>Cyanobacteriota</taxon>
        <taxon>Cyanophyceae</taxon>
        <taxon>Coleofasciculales</taxon>
        <taxon>Coleofasciculaceae</taxon>
        <taxon>Symploca</taxon>
    </lineage>
</organism>
<comment type="caution">
    <text evidence="1">The sequence shown here is derived from an EMBL/GenBank/DDBJ whole genome shotgun (WGS) entry which is preliminary data.</text>
</comment>
<evidence type="ECO:0000313" key="1">
    <source>
        <dbReference type="EMBL" id="NER31272.1"/>
    </source>
</evidence>
<gene>
    <name evidence="1" type="ORF">F6J89_27550</name>
</gene>